<dbReference type="EMBL" id="UGSB01000001">
    <property type="protein sequence ID" value="SUA58380.1"/>
    <property type="molecule type" value="Genomic_DNA"/>
</dbReference>
<dbReference type="AlphaFoldDB" id="A0A378XL48"/>
<dbReference type="NCBIfam" id="TIGR00080">
    <property type="entry name" value="pimt"/>
    <property type="match status" value="1"/>
</dbReference>
<comment type="similarity">
    <text evidence="2 7">Belongs to the methyltransferase superfamily. L-isoaspartyl/D-aspartyl protein methyltransferase family.</text>
</comment>
<evidence type="ECO:0000256" key="6">
    <source>
        <dbReference type="ARBA" id="ARBA00022691"/>
    </source>
</evidence>
<keyword evidence="6 7" id="KW-0949">S-adenosyl-L-methionine</keyword>
<dbReference type="PROSITE" id="PS01279">
    <property type="entry name" value="PCMT"/>
    <property type="match status" value="1"/>
</dbReference>
<evidence type="ECO:0000256" key="2">
    <source>
        <dbReference type="ARBA" id="ARBA00005369"/>
    </source>
</evidence>
<keyword evidence="5 7" id="KW-0808">Transferase</keyword>
<dbReference type="GO" id="GO:0030091">
    <property type="term" value="P:protein repair"/>
    <property type="evidence" value="ECO:0007669"/>
    <property type="project" value="UniProtKB-UniRule"/>
</dbReference>
<dbReference type="FunFam" id="3.40.50.150:FF:000010">
    <property type="entry name" value="Protein-L-isoaspartate O-methyltransferase"/>
    <property type="match status" value="1"/>
</dbReference>
<dbReference type="Gene3D" id="3.40.50.150">
    <property type="entry name" value="Vaccinia Virus protein VP39"/>
    <property type="match status" value="1"/>
</dbReference>
<evidence type="ECO:0000313" key="8">
    <source>
        <dbReference type="EMBL" id="SUA58380.1"/>
    </source>
</evidence>
<dbReference type="PANTHER" id="PTHR11579:SF0">
    <property type="entry name" value="PROTEIN-L-ISOASPARTATE(D-ASPARTATE) O-METHYLTRANSFERASE"/>
    <property type="match status" value="1"/>
</dbReference>
<keyword evidence="3 7" id="KW-0963">Cytoplasm</keyword>
<dbReference type="PANTHER" id="PTHR11579">
    <property type="entry name" value="PROTEIN-L-ISOASPARTATE O-METHYLTRANSFERASE"/>
    <property type="match status" value="1"/>
</dbReference>
<dbReference type="EC" id="2.1.1.77" evidence="7"/>
<dbReference type="CDD" id="cd02440">
    <property type="entry name" value="AdoMet_MTases"/>
    <property type="match status" value="1"/>
</dbReference>
<dbReference type="InterPro" id="IPR000682">
    <property type="entry name" value="PCMT"/>
</dbReference>
<dbReference type="InterPro" id="IPR029063">
    <property type="entry name" value="SAM-dependent_MTases_sf"/>
</dbReference>
<feature type="active site" evidence="7">
    <location>
        <position position="134"/>
    </location>
</feature>
<evidence type="ECO:0000256" key="1">
    <source>
        <dbReference type="ARBA" id="ARBA00004496"/>
    </source>
</evidence>
<dbReference type="HAMAP" id="MF_00090">
    <property type="entry name" value="PIMT"/>
    <property type="match status" value="1"/>
</dbReference>
<dbReference type="Pfam" id="PF01135">
    <property type="entry name" value="PCMT"/>
    <property type="match status" value="1"/>
</dbReference>
<dbReference type="GO" id="GO:0004719">
    <property type="term" value="F:protein-L-isoaspartate (D-aspartate) O-methyltransferase activity"/>
    <property type="evidence" value="ECO:0007669"/>
    <property type="project" value="UniProtKB-UniRule"/>
</dbReference>
<comment type="subcellular location">
    <subcellularLocation>
        <location evidence="1 7">Cytoplasm</location>
    </subcellularLocation>
</comment>
<keyword evidence="4 7" id="KW-0489">Methyltransferase</keyword>
<evidence type="ECO:0000256" key="7">
    <source>
        <dbReference type="HAMAP-Rule" id="MF_00090"/>
    </source>
</evidence>
<reference evidence="8 9" key="1">
    <citation type="submission" date="2018-06" db="EMBL/GenBank/DDBJ databases">
        <authorList>
            <consortium name="Pathogen Informatics"/>
            <person name="Doyle S."/>
        </authorList>
    </citation>
    <scope>NUCLEOTIDE SEQUENCE [LARGE SCALE GENOMIC DNA]</scope>
    <source>
        <strain evidence="8 9">NCTC11997</strain>
    </source>
</reference>
<dbReference type="GO" id="GO:0032259">
    <property type="term" value="P:methylation"/>
    <property type="evidence" value="ECO:0007669"/>
    <property type="project" value="UniProtKB-KW"/>
</dbReference>
<evidence type="ECO:0000313" key="9">
    <source>
        <dbReference type="Proteomes" id="UP000254603"/>
    </source>
</evidence>
<dbReference type="NCBIfam" id="NF001453">
    <property type="entry name" value="PRK00312.1"/>
    <property type="match status" value="1"/>
</dbReference>
<evidence type="ECO:0000256" key="3">
    <source>
        <dbReference type="ARBA" id="ARBA00022490"/>
    </source>
</evidence>
<dbReference type="SUPFAM" id="SSF53335">
    <property type="entry name" value="S-adenosyl-L-methionine-dependent methyltransferases"/>
    <property type="match status" value="1"/>
</dbReference>
<name>A0A378XL48_9BURK</name>
<protein>
    <recommendedName>
        <fullName evidence="7">Protein-L-isoaspartate O-methyltransferase</fullName>
        <ecNumber evidence="7">2.1.1.77</ecNumber>
    </recommendedName>
    <alternativeName>
        <fullName evidence="7">L-isoaspartyl protein carboxyl methyltransferase</fullName>
    </alternativeName>
    <alternativeName>
        <fullName evidence="7">Protein L-isoaspartyl methyltransferase</fullName>
    </alternativeName>
    <alternativeName>
        <fullName evidence="7">Protein-beta-aspartate methyltransferase</fullName>
        <shortName evidence="7">PIMT</shortName>
    </alternativeName>
</protein>
<comment type="catalytic activity">
    <reaction evidence="7">
        <text>[protein]-L-isoaspartate + S-adenosyl-L-methionine = [protein]-L-isoaspartate alpha-methyl ester + S-adenosyl-L-homocysteine</text>
        <dbReference type="Rhea" id="RHEA:12705"/>
        <dbReference type="Rhea" id="RHEA-COMP:12143"/>
        <dbReference type="Rhea" id="RHEA-COMP:12144"/>
        <dbReference type="ChEBI" id="CHEBI:57856"/>
        <dbReference type="ChEBI" id="CHEBI:59789"/>
        <dbReference type="ChEBI" id="CHEBI:90596"/>
        <dbReference type="ChEBI" id="CHEBI:90598"/>
        <dbReference type="EC" id="2.1.1.77"/>
    </reaction>
</comment>
<comment type="function">
    <text evidence="7">Catalyzes the methyl esterification of L-isoaspartyl residues in peptides and proteins that result from spontaneous decomposition of normal L-aspartyl and L-asparaginyl residues. It plays a role in the repair and/or degradation of damaged proteins.</text>
</comment>
<accession>A0A378XL48</accession>
<proteinExistence type="inferred from homology"/>
<dbReference type="GO" id="GO:0005737">
    <property type="term" value="C:cytoplasm"/>
    <property type="evidence" value="ECO:0007669"/>
    <property type="project" value="UniProtKB-SubCell"/>
</dbReference>
<evidence type="ECO:0000256" key="5">
    <source>
        <dbReference type="ARBA" id="ARBA00022679"/>
    </source>
</evidence>
<dbReference type="Proteomes" id="UP000254603">
    <property type="component" value="Unassembled WGS sequence"/>
</dbReference>
<dbReference type="STRING" id="1122619.GCA_000373745_01330"/>
<sequence>MTKKSLTFRPHLRDGQIKREAAKLEGMGMIRKPVVSAANSNTRILSANRPLIDGSLKSSRSPTQSSCRISVNIGLNSTRMRELMVERLQQQGISNQAALEAMLAVPRHAFVDQGLASRAYDDAALPIGFKQTISQPYIVARMVSLALEGASNQRVLEIGAGCGYQTAVLAEVYQQVFAIERIRGLYELGSENLAHLPYTSHIHLKYGDGLKGLPQYAPFDAIVIAAAGLEIPQTLLDQLVIGGRLIAPVGDARQYLVMFERVGQQRWERHELEETRFVPLLPGIQS</sequence>
<organism evidence="8 9">
    <name type="scientific">Oligella ureolytica</name>
    <dbReference type="NCBI Taxonomy" id="90244"/>
    <lineage>
        <taxon>Bacteria</taxon>
        <taxon>Pseudomonadati</taxon>
        <taxon>Pseudomonadota</taxon>
        <taxon>Betaproteobacteria</taxon>
        <taxon>Burkholderiales</taxon>
        <taxon>Alcaligenaceae</taxon>
        <taxon>Oligella</taxon>
    </lineage>
</organism>
<gene>
    <name evidence="8" type="primary">pcm_2</name>
    <name evidence="7" type="synonym">pcm</name>
    <name evidence="8" type="ORF">NCTC11997_02706</name>
</gene>
<evidence type="ECO:0000256" key="4">
    <source>
        <dbReference type="ARBA" id="ARBA00022603"/>
    </source>
</evidence>